<dbReference type="Proteomes" id="UP000887565">
    <property type="component" value="Unplaced"/>
</dbReference>
<dbReference type="AlphaFoldDB" id="A0A915JX46"/>
<accession>A0A915JX46</accession>
<protein>
    <submittedName>
        <fullName evidence="2">Uncharacterized protein</fullName>
    </submittedName>
</protein>
<dbReference type="WBParaSite" id="nRc.2.0.1.t31000-RA">
    <property type="protein sequence ID" value="nRc.2.0.1.t31000-RA"/>
    <property type="gene ID" value="nRc.2.0.1.g31000"/>
</dbReference>
<evidence type="ECO:0000313" key="2">
    <source>
        <dbReference type="WBParaSite" id="nRc.2.0.1.t31000-RA"/>
    </source>
</evidence>
<evidence type="ECO:0000313" key="1">
    <source>
        <dbReference type="Proteomes" id="UP000887565"/>
    </source>
</evidence>
<sequence length="73" mass="8086">MTNPTRVKNLYSKPAKNGIMSLKIGISPTIVVSSIDVANSSQKKMLVEGKRKIVNHHVSPALQVEMLNQLWSK</sequence>
<keyword evidence="1" id="KW-1185">Reference proteome</keyword>
<organism evidence="1 2">
    <name type="scientific">Romanomermis culicivorax</name>
    <name type="common">Nematode worm</name>
    <dbReference type="NCBI Taxonomy" id="13658"/>
    <lineage>
        <taxon>Eukaryota</taxon>
        <taxon>Metazoa</taxon>
        <taxon>Ecdysozoa</taxon>
        <taxon>Nematoda</taxon>
        <taxon>Enoplea</taxon>
        <taxon>Dorylaimia</taxon>
        <taxon>Mermithida</taxon>
        <taxon>Mermithoidea</taxon>
        <taxon>Mermithidae</taxon>
        <taxon>Romanomermis</taxon>
    </lineage>
</organism>
<proteinExistence type="predicted"/>
<reference evidence="2" key="1">
    <citation type="submission" date="2022-11" db="UniProtKB">
        <authorList>
            <consortium name="WormBaseParasite"/>
        </authorList>
    </citation>
    <scope>IDENTIFICATION</scope>
</reference>
<name>A0A915JX46_ROMCU</name>